<keyword evidence="1" id="KW-0812">Transmembrane</keyword>
<dbReference type="AlphaFoldDB" id="A0A2S0MBE5"/>
<evidence type="ECO:0000256" key="2">
    <source>
        <dbReference type="SAM" id="SignalP"/>
    </source>
</evidence>
<keyword evidence="2" id="KW-0732">Signal</keyword>
<feature type="transmembrane region" description="Helical" evidence="1">
    <location>
        <begin position="169"/>
        <end position="189"/>
    </location>
</feature>
<keyword evidence="4" id="KW-1185">Reference proteome</keyword>
<protein>
    <recommendedName>
        <fullName evidence="5">IPTL-CTERM protein sorting domain-containing protein</fullName>
    </recommendedName>
</protein>
<accession>A0A2S0MBE5</accession>
<keyword evidence="1" id="KW-1133">Transmembrane helix</keyword>
<evidence type="ECO:0008006" key="5">
    <source>
        <dbReference type="Google" id="ProtNLM"/>
    </source>
</evidence>
<evidence type="ECO:0000313" key="3">
    <source>
        <dbReference type="EMBL" id="AVO33137.1"/>
    </source>
</evidence>
<dbReference type="Proteomes" id="UP000239709">
    <property type="component" value="Chromosome"/>
</dbReference>
<sequence length="195" mass="19949">MGKRIFGALVLFLSTHGMAWAQIADGTPFTIDWLYPNASTVYSTASKTVGAGAEVNCPANSGGGDTPTLCGPINGGPVTMDVSATSIAISTSSNAWAGVQFNGFRFTFPAASPAIAGVTLVTNDPGFAASNVQFTDHTVAINLQGRNGVYTYTLNLTFAAPPAVPVPTASTLALALMGLLLTAAVAWRVHGRARG</sequence>
<keyword evidence="1" id="KW-0472">Membrane</keyword>
<dbReference type="RefSeq" id="WP_106701540.1">
    <property type="nucleotide sequence ID" value="NZ_CP027666.1"/>
</dbReference>
<evidence type="ECO:0000256" key="1">
    <source>
        <dbReference type="SAM" id="Phobius"/>
    </source>
</evidence>
<gene>
    <name evidence="3" type="ORF">C6570_01860</name>
</gene>
<organism evidence="3 4">
    <name type="scientific">Ottowia oryzae</name>
    <dbReference type="NCBI Taxonomy" id="2109914"/>
    <lineage>
        <taxon>Bacteria</taxon>
        <taxon>Pseudomonadati</taxon>
        <taxon>Pseudomonadota</taxon>
        <taxon>Betaproteobacteria</taxon>
        <taxon>Burkholderiales</taxon>
        <taxon>Comamonadaceae</taxon>
        <taxon>Ottowia</taxon>
    </lineage>
</organism>
<evidence type="ECO:0000313" key="4">
    <source>
        <dbReference type="Proteomes" id="UP000239709"/>
    </source>
</evidence>
<feature type="signal peptide" evidence="2">
    <location>
        <begin position="1"/>
        <end position="21"/>
    </location>
</feature>
<dbReference type="KEGG" id="otk:C6570_01860"/>
<proteinExistence type="predicted"/>
<name>A0A2S0MBE5_9BURK</name>
<feature type="chain" id="PRO_5015552523" description="IPTL-CTERM protein sorting domain-containing protein" evidence="2">
    <location>
        <begin position="22"/>
        <end position="195"/>
    </location>
</feature>
<dbReference type="EMBL" id="CP027666">
    <property type="protein sequence ID" value="AVO33137.1"/>
    <property type="molecule type" value="Genomic_DNA"/>
</dbReference>
<reference evidence="3 4" key="1">
    <citation type="submission" date="2018-03" db="EMBL/GenBank/DDBJ databases">
        <title>Genome sequencing of Ottowia sp.</title>
        <authorList>
            <person name="Kim S.-J."/>
            <person name="Heo J."/>
            <person name="Kwon S.-W."/>
        </authorList>
    </citation>
    <scope>NUCLEOTIDE SEQUENCE [LARGE SCALE GENOMIC DNA]</scope>
    <source>
        <strain evidence="3 4">KADR8-3</strain>
    </source>
</reference>